<dbReference type="Pfam" id="PF11267">
    <property type="entry name" value="DUF3067"/>
    <property type="match status" value="1"/>
</dbReference>
<dbReference type="Gene3D" id="3.30.428.40">
    <property type="entry name" value="Protein of unknown function DUF3067"/>
    <property type="match status" value="1"/>
</dbReference>
<organism evidence="1 2">
    <name type="scientific">Thermostichus vulcanus str. 'Rupite'</name>
    <dbReference type="NCBI Taxonomy" id="2813851"/>
    <lineage>
        <taxon>Bacteria</taxon>
        <taxon>Bacillati</taxon>
        <taxon>Cyanobacteriota</taxon>
        <taxon>Cyanophyceae</taxon>
        <taxon>Thermostichales</taxon>
        <taxon>Thermostichaceae</taxon>
        <taxon>Thermostichus</taxon>
    </lineage>
</organism>
<dbReference type="PANTHER" id="PTHR35126">
    <property type="entry name" value="SLR0598 PROTEIN"/>
    <property type="match status" value="1"/>
</dbReference>
<proteinExistence type="predicted"/>
<dbReference type="RefSeq" id="WP_244351016.1">
    <property type="nucleotide sequence ID" value="NZ_JAFIRA010000031.1"/>
</dbReference>
<accession>A0ABT0CCN9</accession>
<sequence>MTGSDFQALLQEKWGHSYDVQLRRVNQKVVLLVMWRYLEQPSFPMSEAEYLAHLQDIVAHLQAWGVWEAVQREIKATRQKPRMGKAVTIPLDLAGMGERASEWLL</sequence>
<gene>
    <name evidence="1" type="ORF">JX360_11680</name>
</gene>
<dbReference type="InterPro" id="IPR021420">
    <property type="entry name" value="DUF3067"/>
</dbReference>
<dbReference type="Proteomes" id="UP000830835">
    <property type="component" value="Unassembled WGS sequence"/>
</dbReference>
<evidence type="ECO:0000313" key="1">
    <source>
        <dbReference type="EMBL" id="MCJ2543559.1"/>
    </source>
</evidence>
<reference evidence="1" key="1">
    <citation type="submission" date="2021-02" db="EMBL/GenBank/DDBJ databases">
        <title>The CRISPR/cas machinery reduction and long-range gene transfer in the hot spring cyanobacterium Synechococcus.</title>
        <authorList>
            <person name="Dvorak P."/>
            <person name="Jahodarova E."/>
            <person name="Hasler P."/>
            <person name="Poulickova A."/>
        </authorList>
    </citation>
    <scope>NUCLEOTIDE SEQUENCE</scope>
    <source>
        <strain evidence="1">Rupite</strain>
    </source>
</reference>
<comment type="caution">
    <text evidence="1">The sequence shown here is derived from an EMBL/GenBank/DDBJ whole genome shotgun (WGS) entry which is preliminary data.</text>
</comment>
<evidence type="ECO:0000313" key="2">
    <source>
        <dbReference type="Proteomes" id="UP000830835"/>
    </source>
</evidence>
<keyword evidence="2" id="KW-1185">Reference proteome</keyword>
<dbReference type="EMBL" id="JAFIRA010000031">
    <property type="protein sequence ID" value="MCJ2543559.1"/>
    <property type="molecule type" value="Genomic_DNA"/>
</dbReference>
<name>A0ABT0CCN9_THEVL</name>
<protein>
    <submittedName>
        <fullName evidence="1">DUF3067 family protein</fullName>
    </submittedName>
</protein>
<dbReference type="PANTHER" id="PTHR35126:SF1">
    <property type="entry name" value="DUF3067 DOMAIN-CONTAINING PROTEIN"/>
    <property type="match status" value="1"/>
</dbReference>